<evidence type="ECO:0000256" key="1">
    <source>
        <dbReference type="SAM" id="SignalP"/>
    </source>
</evidence>
<keyword evidence="1" id="KW-0732">Signal</keyword>
<dbReference type="AlphaFoldDB" id="Q1MY70"/>
<name>Q1MY70_9GAMM</name>
<proteinExistence type="predicted"/>
<dbReference type="OrthoDB" id="7051264at2"/>
<dbReference type="Proteomes" id="UP000004263">
    <property type="component" value="Unassembled WGS sequence"/>
</dbReference>
<evidence type="ECO:0000313" key="2">
    <source>
        <dbReference type="EMBL" id="EAT10940.1"/>
    </source>
</evidence>
<protein>
    <recommendedName>
        <fullName evidence="4">Lipoprotein</fullName>
    </recommendedName>
</protein>
<evidence type="ECO:0008006" key="4">
    <source>
        <dbReference type="Google" id="ProtNLM"/>
    </source>
</evidence>
<gene>
    <name evidence="2" type="ORF">RED65_02433</name>
</gene>
<dbReference type="RefSeq" id="WP_007019343.1">
    <property type="nucleotide sequence ID" value="NZ_CH724123.1"/>
</dbReference>
<dbReference type="STRING" id="207949.RED65_02433"/>
<evidence type="ECO:0000313" key="3">
    <source>
        <dbReference type="Proteomes" id="UP000004263"/>
    </source>
</evidence>
<sequence length="1072" mass="115408">MKNLLKSALGTALIVSMIGGLTACFDESSSSPTNPNSTSTLSGIVTDPAISGSKVRLDDLQGNALASILTTDKNGEFAFDFATENLPSSAMVSASGGHDTQTGLDFTGITLKAVVESKYTVVSPLTTLVVEEMEDSDSDYSSTVETIAKRFNLTPSQVVSDPTQDTSLQKLSIQLSMLATALRTDDGFDRVEQLIEENGVVWSDIASEVNSTPDISVTAQARVTELVNELQAIDQIENTLSAQESLEEVNRLSIVNGVTRFLEEQLAFTANDDVTTANIVTLAESLWKANDKQGLASDSLKFANLVRYVFSTAQITTADLESADFELNASMLSNIADIAALNVIDHTIPLGTEEKLTSSDAKRDYFYQSDLSPAYQAIKLFNSVSDDNIIDPTFVNIAKTYAEQGMLDEANVILKSQIAMPFYQAKANLFVGNVLLEQKGSDVAKAYWDTAASILSDYLSSKGYLNMDQADAALIDGLASAYREAGFSSEADATITPVNNFIAENAGAYSVAYYILTFSFSNKAKELVEAAEAANFTEDSVRAAKASIDLFANINEGVGAQSSANKCDGADYFKARTFNYPKIAEYYIRIGDTAGVQATVDKFEGIRAEECTAQQTIAYVDDMASVYGYLGTISDYIDMVNNDTSLTQTYIDRSLSAAAIYQALDLAKTANEADSDNVADAITMVSALYPDDQDASDLASRITYLTNNGINESDPSSYLGLKLLKQNYLEEGAQVFTAAWEIATSDTFINGQLDNGTQLTRYGCSKIARITYQRIDQSLGQSRMNECATILANFETEGATSAVSEAYTYLASDALTTGLDSLAQQAFEKAIAYASLLNDEERVDAVRAALLYPIESGLLATGVDISAITTPLDELTIAFNDTAEYATTQEEIKNAANLGIRTLGAYANVVHGLRAAATEGVLLTDQADTVNAIQTEASALLLEVFALIQTLADADDREDVMNYAFGIGNTANLKWIGIFDTLASLIESMQETESQSLINGYRAELANQILNADAFEGEDLAKIDQDNDGLPDFFTANASAEDIMNSRLIEDSNVDGDNVNDSMDSTPFYAEI</sequence>
<reference evidence="2 3" key="1">
    <citation type="submission" date="2006-03" db="EMBL/GenBank/DDBJ databases">
        <authorList>
            <person name="Pinhassi J."/>
            <person name="Pedros-Alio C."/>
            <person name="Ferriera S."/>
            <person name="Johnson J."/>
            <person name="Kravitz S."/>
            <person name="Halpern A."/>
            <person name="Remington K."/>
            <person name="Beeson K."/>
            <person name="Tran B."/>
            <person name="Rogers Y.-H."/>
            <person name="Friedman R."/>
            <person name="Venter J.C."/>
        </authorList>
    </citation>
    <scope>NUCLEOTIDE SEQUENCE [LARGE SCALE GENOMIC DNA]</scope>
    <source>
        <strain evidence="2 3">RED65</strain>
    </source>
</reference>
<keyword evidence="3" id="KW-1185">Reference proteome</keyword>
<feature type="signal peptide" evidence="1">
    <location>
        <begin position="1"/>
        <end position="23"/>
    </location>
</feature>
<organism evidence="2 3">
    <name type="scientific">Bermanella marisrubri</name>
    <dbReference type="NCBI Taxonomy" id="207949"/>
    <lineage>
        <taxon>Bacteria</taxon>
        <taxon>Pseudomonadati</taxon>
        <taxon>Pseudomonadota</taxon>
        <taxon>Gammaproteobacteria</taxon>
        <taxon>Oceanospirillales</taxon>
        <taxon>Oceanospirillaceae</taxon>
        <taxon>Bermanella</taxon>
    </lineage>
</organism>
<dbReference type="EMBL" id="AAQH01000028">
    <property type="protein sequence ID" value="EAT10940.1"/>
    <property type="molecule type" value="Genomic_DNA"/>
</dbReference>
<dbReference type="HOGENOM" id="CLU_291638_0_0_6"/>
<accession>Q1MY70</accession>
<dbReference type="PROSITE" id="PS51257">
    <property type="entry name" value="PROKAR_LIPOPROTEIN"/>
    <property type="match status" value="1"/>
</dbReference>
<feature type="chain" id="PRO_5004194611" description="Lipoprotein" evidence="1">
    <location>
        <begin position="24"/>
        <end position="1072"/>
    </location>
</feature>
<comment type="caution">
    <text evidence="2">The sequence shown here is derived from an EMBL/GenBank/DDBJ whole genome shotgun (WGS) entry which is preliminary data.</text>
</comment>